<dbReference type="Pfam" id="PF04120">
    <property type="entry name" value="Iron_permease"/>
    <property type="match status" value="1"/>
</dbReference>
<proteinExistence type="predicted"/>
<dbReference type="EMBL" id="JAULBC010000001">
    <property type="protein sequence ID" value="MEX6686807.1"/>
    <property type="molecule type" value="Genomic_DNA"/>
</dbReference>
<sequence length="160" mass="18316">MNSKKKMNKVFARKFDAFSTRVTKITGSPRAFFLALLAIVVWGITGPVFHFSDTWQLVINTGTTIITFLMVFIIQQSQNKDTIAIHLKLNEIIASLDRASNRMIDVEDLTAEELETVKRYYIKLSELAEKEIGLKKSHSIDDAEKLHHMKMHAYDKSSKL</sequence>
<keyword evidence="3" id="KW-1185">Reference proteome</keyword>
<dbReference type="Proteomes" id="UP001560573">
    <property type="component" value="Unassembled WGS sequence"/>
</dbReference>
<evidence type="ECO:0000313" key="2">
    <source>
        <dbReference type="EMBL" id="MEX6686807.1"/>
    </source>
</evidence>
<protein>
    <submittedName>
        <fullName evidence="2">Low affinity iron permease family protein</fullName>
    </submittedName>
</protein>
<name>A0ABV3ZAB5_9BACT</name>
<accession>A0ABV3ZAB5</accession>
<dbReference type="InterPro" id="IPR007251">
    <property type="entry name" value="Iron_permease_Fet4"/>
</dbReference>
<gene>
    <name evidence="2" type="ORF">QTN47_04835</name>
</gene>
<evidence type="ECO:0000313" key="3">
    <source>
        <dbReference type="Proteomes" id="UP001560573"/>
    </source>
</evidence>
<dbReference type="RefSeq" id="WP_369328204.1">
    <property type="nucleotide sequence ID" value="NZ_JAULBC010000001.1"/>
</dbReference>
<feature type="transmembrane region" description="Helical" evidence="1">
    <location>
        <begin position="55"/>
        <end position="74"/>
    </location>
</feature>
<comment type="caution">
    <text evidence="2">The sequence shown here is derived from an EMBL/GenBank/DDBJ whole genome shotgun (WGS) entry which is preliminary data.</text>
</comment>
<keyword evidence="1" id="KW-1133">Transmembrane helix</keyword>
<organism evidence="2 3">
    <name type="scientific">Danxiaibacter flavus</name>
    <dbReference type="NCBI Taxonomy" id="3049108"/>
    <lineage>
        <taxon>Bacteria</taxon>
        <taxon>Pseudomonadati</taxon>
        <taxon>Bacteroidota</taxon>
        <taxon>Chitinophagia</taxon>
        <taxon>Chitinophagales</taxon>
        <taxon>Chitinophagaceae</taxon>
        <taxon>Danxiaibacter</taxon>
    </lineage>
</organism>
<feature type="transmembrane region" description="Helical" evidence="1">
    <location>
        <begin position="31"/>
        <end position="49"/>
    </location>
</feature>
<keyword evidence="1" id="KW-0472">Membrane</keyword>
<keyword evidence="1" id="KW-0812">Transmembrane</keyword>
<reference evidence="2 3" key="1">
    <citation type="submission" date="2023-07" db="EMBL/GenBank/DDBJ databases">
        <authorList>
            <person name="Lian W.-H."/>
        </authorList>
    </citation>
    <scope>NUCLEOTIDE SEQUENCE [LARGE SCALE GENOMIC DNA]</scope>
    <source>
        <strain evidence="2 3">SYSU DXS3180</strain>
    </source>
</reference>
<evidence type="ECO:0000256" key="1">
    <source>
        <dbReference type="SAM" id="Phobius"/>
    </source>
</evidence>